<feature type="transmembrane region" description="Helical" evidence="1">
    <location>
        <begin position="31"/>
        <end position="52"/>
    </location>
</feature>
<dbReference type="RefSeq" id="WP_167183067.1">
    <property type="nucleotide sequence ID" value="NZ_JAAONZ010000003.1"/>
</dbReference>
<dbReference type="EMBL" id="JAAONZ010000003">
    <property type="protein sequence ID" value="NHO65046.1"/>
    <property type="molecule type" value="Genomic_DNA"/>
</dbReference>
<feature type="transmembrane region" description="Helical" evidence="1">
    <location>
        <begin position="87"/>
        <end position="104"/>
    </location>
</feature>
<keyword evidence="3" id="KW-1185">Reference proteome</keyword>
<comment type="caution">
    <text evidence="2">The sequence shown here is derived from an EMBL/GenBank/DDBJ whole genome shotgun (WGS) entry which is preliminary data.</text>
</comment>
<reference evidence="2" key="1">
    <citation type="submission" date="2020-03" db="EMBL/GenBank/DDBJ databases">
        <authorList>
            <person name="Guo F."/>
        </authorList>
    </citation>
    <scope>NUCLEOTIDE SEQUENCE</scope>
    <source>
        <strain evidence="2">JCM 30134</strain>
    </source>
</reference>
<name>A0A9E5MGR6_9GAMM</name>
<dbReference type="AlphaFoldDB" id="A0A9E5MGR6"/>
<accession>A0A9E5MGR6</accession>
<sequence length="270" mass="30542">MFLLKALYVRIFTLLAMLVTLWGSWQLLQGQWLWLAPMLTWTPLWVCNLWRYHRGNIFYQDEREYPAMAFALLGVGLVLVLGERDVILWSTLAGLFGLLLYVFVASSLTRGVREPAGDKQRLSHLEFQLDSGAPVSLPVTAENQWVFFFHATGCPYARMAMRELLQVLARYPGRLKPEHVVAIFPDQLPGWARELQLQGGRCWGDTRGDASRQLGLWLRGGDGTLGAGQNALRPALAVLGSEGDVKYWEVAKSFRLPPSLQQNWGRLSQL</sequence>
<feature type="transmembrane region" description="Helical" evidence="1">
    <location>
        <begin position="7"/>
        <end position="25"/>
    </location>
</feature>
<keyword evidence="1" id="KW-0812">Transmembrane</keyword>
<keyword evidence="1" id="KW-1133">Transmembrane helix</keyword>
<evidence type="ECO:0000256" key="1">
    <source>
        <dbReference type="SAM" id="Phobius"/>
    </source>
</evidence>
<feature type="transmembrane region" description="Helical" evidence="1">
    <location>
        <begin position="64"/>
        <end position="81"/>
    </location>
</feature>
<dbReference type="Proteomes" id="UP000787472">
    <property type="component" value="Unassembled WGS sequence"/>
</dbReference>
<dbReference type="Gene3D" id="3.40.30.10">
    <property type="entry name" value="Glutaredoxin"/>
    <property type="match status" value="1"/>
</dbReference>
<dbReference type="SUPFAM" id="SSF52833">
    <property type="entry name" value="Thioredoxin-like"/>
    <property type="match status" value="1"/>
</dbReference>
<dbReference type="InterPro" id="IPR036249">
    <property type="entry name" value="Thioredoxin-like_sf"/>
</dbReference>
<protein>
    <submittedName>
        <fullName evidence="2">Thioredoxin family protein</fullName>
    </submittedName>
</protein>
<proteinExistence type="predicted"/>
<evidence type="ECO:0000313" key="3">
    <source>
        <dbReference type="Proteomes" id="UP000787472"/>
    </source>
</evidence>
<keyword evidence="1" id="KW-0472">Membrane</keyword>
<organism evidence="2 3">
    <name type="scientific">Pseudomaricurvus hydrocarbonicus</name>
    <dbReference type="NCBI Taxonomy" id="1470433"/>
    <lineage>
        <taxon>Bacteria</taxon>
        <taxon>Pseudomonadati</taxon>
        <taxon>Pseudomonadota</taxon>
        <taxon>Gammaproteobacteria</taxon>
        <taxon>Cellvibrionales</taxon>
        <taxon>Cellvibrionaceae</taxon>
        <taxon>Pseudomaricurvus</taxon>
    </lineage>
</organism>
<gene>
    <name evidence="2" type="ORF">G8770_05765</name>
</gene>
<evidence type="ECO:0000313" key="2">
    <source>
        <dbReference type="EMBL" id="NHO65046.1"/>
    </source>
</evidence>